<dbReference type="InterPro" id="IPR041588">
    <property type="entry name" value="Integrase_H2C2"/>
</dbReference>
<dbReference type="SUPFAM" id="SSF53098">
    <property type="entry name" value="Ribonuclease H-like"/>
    <property type="match status" value="1"/>
</dbReference>
<dbReference type="Pfam" id="PF17921">
    <property type="entry name" value="Integrase_H2C2"/>
    <property type="match status" value="1"/>
</dbReference>
<dbReference type="WBParaSite" id="PDA_v2.g13341.t1">
    <property type="protein sequence ID" value="PDA_v2.g13341.t1"/>
    <property type="gene ID" value="PDA_v2.g13341"/>
</dbReference>
<dbReference type="Proteomes" id="UP000887578">
    <property type="component" value="Unplaced"/>
</dbReference>
<dbReference type="InterPro" id="IPR043502">
    <property type="entry name" value="DNA/RNA_pol_sf"/>
</dbReference>
<dbReference type="GO" id="GO:0015074">
    <property type="term" value="P:DNA integration"/>
    <property type="evidence" value="ECO:0007669"/>
    <property type="project" value="InterPro"/>
</dbReference>
<feature type="domain" description="Integrase catalytic" evidence="1">
    <location>
        <begin position="851"/>
        <end position="1038"/>
    </location>
</feature>
<dbReference type="InterPro" id="IPR008042">
    <property type="entry name" value="Retrotrans_Pao"/>
</dbReference>
<dbReference type="AlphaFoldDB" id="A0A914P7F5"/>
<reference evidence="3" key="1">
    <citation type="submission" date="2022-11" db="UniProtKB">
        <authorList>
            <consortium name="WormBaseParasite"/>
        </authorList>
    </citation>
    <scope>IDENTIFICATION</scope>
</reference>
<dbReference type="SUPFAM" id="SSF56672">
    <property type="entry name" value="DNA/RNA polymerases"/>
    <property type="match status" value="1"/>
</dbReference>
<dbReference type="GO" id="GO:0042575">
    <property type="term" value="C:DNA polymerase complex"/>
    <property type="evidence" value="ECO:0007669"/>
    <property type="project" value="UniProtKB-ARBA"/>
</dbReference>
<proteinExistence type="predicted"/>
<evidence type="ECO:0000259" key="1">
    <source>
        <dbReference type="PROSITE" id="PS50994"/>
    </source>
</evidence>
<dbReference type="InterPro" id="IPR036397">
    <property type="entry name" value="RNaseH_sf"/>
</dbReference>
<name>A0A914P7F5_9BILA</name>
<dbReference type="PROSITE" id="PS50994">
    <property type="entry name" value="INTEGRASE"/>
    <property type="match status" value="1"/>
</dbReference>
<dbReference type="PANTHER" id="PTHR47331:SF1">
    <property type="entry name" value="GAG-LIKE PROTEIN"/>
    <property type="match status" value="1"/>
</dbReference>
<dbReference type="Pfam" id="PF05380">
    <property type="entry name" value="Peptidase_A17"/>
    <property type="match status" value="1"/>
</dbReference>
<dbReference type="InterPro" id="IPR012337">
    <property type="entry name" value="RNaseH-like_sf"/>
</dbReference>
<dbReference type="PANTHER" id="PTHR47331">
    <property type="entry name" value="PHD-TYPE DOMAIN-CONTAINING PROTEIN"/>
    <property type="match status" value="1"/>
</dbReference>
<protein>
    <submittedName>
        <fullName evidence="3">Integrase catalytic domain-containing protein</fullName>
    </submittedName>
</protein>
<sequence>MQPKFVKEKTIWIKKFGDQDPQKHILPEYEITVITANKQLINIYALGIDKITDGLPYIIDPDTLITGVSKPDILIGSEYFWEFFPCESTREGLRYVNTKVGKIYCGPLPNVIIADSPYCSTNIVTTDNESEDITQALNQFFQIEAVGLDLSQDEHAIARKMFLDTVEFKDNRFFVSWLYKTDTPELALNYNFCVKHLAKLVPELERKNLLKPYDAIFQDYIIKDYAEDAPAGIRPPENIITQYVYHRAVLKDSKTTPVRPVFNCSFQATKAIPSFNAQLYSGRNLMPKIIAMLLRFREFITVCIGDLEKAFYQLRLKPTDRDAVRFLWLKDYTKGVTPDNIRILRHCCPLFGALCSPYMLAECIDLLLNKKNTPESLELLKNNYVDNAMWGAENPEKVIATALQHIKTFKTASFNLRELMSNDPKVNEYFNVTPEPCKFLGIKWNPKTDEISIECGIDALRDLQVVTKRKILSFICGIYDPLGIISPVVLKFKMFIQKLWKSGRDWDEPISEEETIAWNKLIRPNAQQQITIKRCEILPDTVKNQLILFNDASEDAYGSVAYHRQISATNKINASFVASKTKVGPIKKHTISQMELLGNGLGADLAILIIEEMKTKFDEIIFFTDNSAVVHWLNQSGIKPRFLAKIIEKILRVTRDIRHISTHLNAADPASRGLTMLELANHELWWGPSFLKLEEKFWPIPAVQPVEKTFTNNVPKDLEYLLKEDEIPSTKIFSMLKAEPEKLLNFISIEKYSSYNYLLSTAISGSSTYPNGLIYLPHGYLTQLIIIEYHKIYLHAGTKHILNEIRKTYWIHQGRAYLNKVLRANCFTCRRHKAKYFNLPLMPQLPTSRVTYERPFQNIGIDYCGPFTIKTENGPIKCWVVLFTCLSIRAIHLDLTLALDTVSFLNVFRRFVARRGKPVTCLSDQGTNMKAAKPVICLQWIAKKDNFIDYLNKENITWTFTTEHSPWKGATYERLIGLVKNKMLYTIGRRILSYDTFYTLLTEIEAAINSRPITPVDNKWQDIHMLALRPIDFLRPRL</sequence>
<accession>A0A914P7F5</accession>
<evidence type="ECO:0000313" key="2">
    <source>
        <dbReference type="Proteomes" id="UP000887578"/>
    </source>
</evidence>
<dbReference type="Gene3D" id="3.30.420.10">
    <property type="entry name" value="Ribonuclease H-like superfamily/Ribonuclease H"/>
    <property type="match status" value="1"/>
</dbReference>
<dbReference type="GO" id="GO:0003676">
    <property type="term" value="F:nucleic acid binding"/>
    <property type="evidence" value="ECO:0007669"/>
    <property type="project" value="InterPro"/>
</dbReference>
<organism evidence="2 3">
    <name type="scientific">Panagrolaimus davidi</name>
    <dbReference type="NCBI Taxonomy" id="227884"/>
    <lineage>
        <taxon>Eukaryota</taxon>
        <taxon>Metazoa</taxon>
        <taxon>Ecdysozoa</taxon>
        <taxon>Nematoda</taxon>
        <taxon>Chromadorea</taxon>
        <taxon>Rhabditida</taxon>
        <taxon>Tylenchina</taxon>
        <taxon>Panagrolaimomorpha</taxon>
        <taxon>Panagrolaimoidea</taxon>
        <taxon>Panagrolaimidae</taxon>
        <taxon>Panagrolaimus</taxon>
    </lineage>
</organism>
<dbReference type="InterPro" id="IPR001584">
    <property type="entry name" value="Integrase_cat-core"/>
</dbReference>
<keyword evidence="2" id="KW-1185">Reference proteome</keyword>
<evidence type="ECO:0000313" key="3">
    <source>
        <dbReference type="WBParaSite" id="PDA_v2.g13341.t1"/>
    </source>
</evidence>